<evidence type="ECO:0000313" key="1">
    <source>
        <dbReference type="EMBL" id="JAH97895.1"/>
    </source>
</evidence>
<name>A0A0E9X7R8_ANGAN</name>
<dbReference type="EMBL" id="GBXM01010682">
    <property type="protein sequence ID" value="JAH97895.1"/>
    <property type="molecule type" value="Transcribed_RNA"/>
</dbReference>
<accession>A0A0E9X7R8</accession>
<organism evidence="1">
    <name type="scientific">Anguilla anguilla</name>
    <name type="common">European freshwater eel</name>
    <name type="synonym">Muraena anguilla</name>
    <dbReference type="NCBI Taxonomy" id="7936"/>
    <lineage>
        <taxon>Eukaryota</taxon>
        <taxon>Metazoa</taxon>
        <taxon>Chordata</taxon>
        <taxon>Craniata</taxon>
        <taxon>Vertebrata</taxon>
        <taxon>Euteleostomi</taxon>
        <taxon>Actinopterygii</taxon>
        <taxon>Neopterygii</taxon>
        <taxon>Teleostei</taxon>
        <taxon>Anguilliformes</taxon>
        <taxon>Anguillidae</taxon>
        <taxon>Anguilla</taxon>
    </lineage>
</organism>
<reference evidence="1" key="2">
    <citation type="journal article" date="2015" name="Fish Shellfish Immunol.">
        <title>Early steps in the European eel (Anguilla anguilla)-Vibrio vulnificus interaction in the gills: Role of the RtxA13 toxin.</title>
        <authorList>
            <person name="Callol A."/>
            <person name="Pajuelo D."/>
            <person name="Ebbesson L."/>
            <person name="Teles M."/>
            <person name="MacKenzie S."/>
            <person name="Amaro C."/>
        </authorList>
    </citation>
    <scope>NUCLEOTIDE SEQUENCE</scope>
</reference>
<dbReference type="AlphaFoldDB" id="A0A0E9X7R8"/>
<sequence>MIHWHYRCNSTSGFRDGYRVQKHSSVLFFCDNGLNVIFSSFLSFDVMLSFRSLSLVCPLSIF</sequence>
<proteinExistence type="predicted"/>
<protein>
    <submittedName>
        <fullName evidence="1">Uncharacterized protein</fullName>
    </submittedName>
</protein>
<reference evidence="1" key="1">
    <citation type="submission" date="2014-11" db="EMBL/GenBank/DDBJ databases">
        <authorList>
            <person name="Amaro Gonzalez C."/>
        </authorList>
    </citation>
    <scope>NUCLEOTIDE SEQUENCE</scope>
</reference>